<dbReference type="eggNOG" id="ENOG502QPUA">
    <property type="taxonomic scope" value="Eukaryota"/>
</dbReference>
<feature type="region of interest" description="Disordered" evidence="6">
    <location>
        <begin position="1463"/>
        <end position="1496"/>
    </location>
</feature>
<evidence type="ECO:0000259" key="8">
    <source>
        <dbReference type="Pfam" id="PF23704"/>
    </source>
</evidence>
<evidence type="ECO:0000256" key="1">
    <source>
        <dbReference type="ARBA" id="ARBA00004123"/>
    </source>
</evidence>
<evidence type="ECO:0000259" key="9">
    <source>
        <dbReference type="Pfam" id="PF24101"/>
    </source>
</evidence>
<dbReference type="GO" id="GO:0003677">
    <property type="term" value="F:DNA binding"/>
    <property type="evidence" value="ECO:0007669"/>
    <property type="project" value="UniProtKB-KW"/>
</dbReference>
<dbReference type="Proteomes" id="UP000008141">
    <property type="component" value="Unassembled WGS sequence"/>
</dbReference>
<dbReference type="Gene3D" id="1.10.10.10">
    <property type="entry name" value="Winged helix-like DNA-binding domain superfamily/Winged helix DNA-binding domain"/>
    <property type="match status" value="1"/>
</dbReference>
<dbReference type="OrthoDB" id="515992at2759"/>
<dbReference type="GO" id="GO:0042791">
    <property type="term" value="P:5S class rRNA transcription by RNA polymerase III"/>
    <property type="evidence" value="ECO:0007669"/>
    <property type="project" value="TreeGrafter"/>
</dbReference>
<feature type="region of interest" description="Disordered" evidence="6">
    <location>
        <begin position="2101"/>
        <end position="2131"/>
    </location>
</feature>
<feature type="compositionally biased region" description="Acidic residues" evidence="6">
    <location>
        <begin position="309"/>
        <end position="325"/>
    </location>
</feature>
<dbReference type="PANTHER" id="PTHR15180:SF1">
    <property type="entry name" value="GENERAL TRANSCRIPTION FACTOR 3C POLYPEPTIDE 1"/>
    <property type="match status" value="1"/>
</dbReference>
<feature type="region of interest" description="Disordered" evidence="6">
    <location>
        <begin position="820"/>
        <end position="849"/>
    </location>
</feature>
<evidence type="ECO:0000313" key="12">
    <source>
        <dbReference type="EMBL" id="EFN54000.1"/>
    </source>
</evidence>
<reference evidence="12 13" key="1">
    <citation type="journal article" date="2010" name="Plant Cell">
        <title>The Chlorella variabilis NC64A genome reveals adaptation to photosymbiosis, coevolution with viruses, and cryptic sex.</title>
        <authorList>
            <person name="Blanc G."/>
            <person name="Duncan G."/>
            <person name="Agarkova I."/>
            <person name="Borodovsky M."/>
            <person name="Gurnon J."/>
            <person name="Kuo A."/>
            <person name="Lindquist E."/>
            <person name="Lucas S."/>
            <person name="Pangilinan J."/>
            <person name="Polle J."/>
            <person name="Salamov A."/>
            <person name="Terry A."/>
            <person name="Yamada T."/>
            <person name="Dunigan D.D."/>
            <person name="Grigoriev I.V."/>
            <person name="Claverie J.M."/>
            <person name="Van Etten J.L."/>
        </authorList>
    </citation>
    <scope>NUCLEOTIDE SEQUENCE [LARGE SCALE GENOMIC DNA]</scope>
    <source>
        <strain evidence="12 13">NC64A</strain>
    </source>
</reference>
<accession>E1ZJI9</accession>
<feature type="compositionally biased region" description="Low complexity" evidence="6">
    <location>
        <begin position="1371"/>
        <end position="1392"/>
    </location>
</feature>
<feature type="domain" description="DUF7646" evidence="11">
    <location>
        <begin position="336"/>
        <end position="405"/>
    </location>
</feature>
<dbReference type="Pfam" id="PF24657">
    <property type="entry name" value="DUF7646"/>
    <property type="match status" value="1"/>
</dbReference>
<feature type="region of interest" description="Disordered" evidence="6">
    <location>
        <begin position="1749"/>
        <end position="1768"/>
    </location>
</feature>
<feature type="region of interest" description="Disordered" evidence="6">
    <location>
        <begin position="533"/>
        <end position="554"/>
    </location>
</feature>
<dbReference type="OMA" id="RCFPATT"/>
<feature type="region of interest" description="Disordered" evidence="6">
    <location>
        <begin position="1934"/>
        <end position="1973"/>
    </location>
</feature>
<feature type="compositionally biased region" description="Low complexity" evidence="6">
    <location>
        <begin position="1936"/>
        <end position="1960"/>
    </location>
</feature>
<gene>
    <name evidence="12" type="ORF">CHLNCDRAFT_136003</name>
</gene>
<feature type="compositionally biased region" description="Acidic residues" evidence="6">
    <location>
        <begin position="747"/>
        <end position="756"/>
    </location>
</feature>
<feature type="domain" description="GTF3C1 extended winged-helix" evidence="9">
    <location>
        <begin position="591"/>
        <end position="703"/>
    </location>
</feature>
<sequence>MDEVLSSAVEQVALAPDGLTLAQLWAALADAAEEAGLQLEAPPVRTALWRLLTAEPGLRFTLPSARAGGRRLRPSADAELASVAAAEAVGVRLAARRELQDAAVGLHDSQLTRFNMSDTQRKALGLIGAAGRRGALQNDLAAALGTENRNFFYVVKVLEQRGLVVKHPTLVRKQSGGGPFLSHIQTNLLHLTRLAPPNVGRGVLTDGKSQVHGARPGQQAALGEEELAVLDDRSHFARVCAQLAACAGQQADESQLKAVLGMRGKPGHRLWRRLKSALLKRGQIEEFLARNADDKVIKCIKLVKPWRDDESESEEEEEGGEEGPEGEAAGGPPLARQVAELSLDRQLLRELVAAGPEGLTTGQVNAALRLNMKRNETRMKEVEARYGVRKHAVNQGRVMTSRYIAPEPLLRQFRDTVAPVRPAAGWLGAVVEAIEAGLDEGEPFPWPAWAQQAQQARQAQGEGATAAAAEGRVAAPAGLPLLGVQQQQQQQQQGEGEEQAQMHALLRQFGVGSQFGVSGAAAAAAQAAAATAGPAPASAGGTAADDQAGQGQGQGQPLLIASQALSLPGAVAQSGAPGGDRDAGTQGSRRYTLATQQRHQWVQEAIRDHGFMLASEMPRYLLERTVAEGDRKASMPDRKTCDRMIKLGQEEGSWQVLSITFPASAFGAMQNRTHTVLAAPGARQDEAFVDAVYQHFLSFKRRIHGGSSLAKQADRQEQQGIELPVVAVQRLVRRRRGSRGGGGRGEGEEEEEEAADGEGALGGGSGEEEEGLVDVGPRADTLRLMVSNGYLAHRMHRLRIVHSVACQLAGLLPGAGAAAQADQQQQQQQQQQQEGEGWQAADAEGGAAPQEERVFVMTAAPGAGPLMRVVDGAAVWDAMTVQQFLQAIGSTSEQAEEISQLAASGRTLGQLSPQEAEALCCGGWDSGERARCQARFMQLLDIGYRMGLLASVVPVGATGSIHPSFASHAAAAASRFAVATRLLIQEPAPQGPPDEQAAAGAGAASPPPSPAHITAIFDLEADAAAAGAYWYHLHWVVSRHGSFRAATRQDQLLASCFPFDRAPEASFERAYGHRKEVTREQVAQLAAYLQGEDVKGMGSERCRQVAEQLGMPYQAVLTFVQEHSRRPSQRLGALAHSRGRRSAGDPAVDVATLIERRKDYRRRYYLKKRMEKLAAQYPDGIPPHKLPARSYASSGLPREKARGKRRAGGQEALLPAGDEEASEGAEAEEEGPVRVDHSVLLPQPAERPVPLRKQKWHQFEDRELLTAWAGWRVAYGPDKVLLWRTVPGRPPNLKHATLKRRHAGRPGAVLRELQTHEDVREAVAQIRSLALRLHALLLQAAAEARQRQKQEQQEQQAQQEEGGEGEGAATGAGAAPRAGGKRAGGAAQAPAAKRARGEAARAAGAAAADADEGDPAQPALSMLQRLLPAGFQRDMAAAAREESTAALASMAALVEQAVAAAPKQFKKKQARRPAAAAPRETSGHPRRPGPKPLSAAAAAALAAAGGTHVAARPAALLKRWAAALRGGGGGGLDGSGAGEAAGAAQPPGPAVTAALALAESLLFLGAETGILGTGYETALTGRFAAADIRRAFELLRRQGALVQPGPRAARQSLHLSDRWRAQLQSAGFPPSIFEEAAAAAGALQKHRRLDVPAAASGGAGAAEEGVAAEQQGQQPSGGGRVPGGTVAELLGRMAAGRLVLRPHKVRATPRLSAAAAAAADSGGPASLEHYTAELDVKVAVRAAAVPSAHQPAPAAGGSEGSAAGGGCAPAAAAAGEERAEAAGEAETAAEVAVGGLAGSLRYTRQDQVLFQPSLVAASGEVCAQAQAACRAAAAAGGVAAAGAFDAALAALREAGAAGLSLRQLASALHQAGGSKGAGAGAALPARRQVGQRLAEHLLLHGLARAVCSFEGKRYAAAEHSQALLAFPHLPLPQPSAPAAAPAQLAGSGAHHPQQQEGGQQEQEEEQGGQAGEQRLREWRQSMAREVGRLAAALGLPAGGRLQPCLDVPLRPWVDHHGRLNSRLWEALVRKALAAAARQPGLPEGAFLDELSVVAPQHARELLRTLEAAQLLRVQTTAGGAGAGSPRSVLAACFWPGGSTQAEAGAAAGRGDDRGGGSDGSSGEEEEAQAGRRRFYFAPPAACFGASRVLPPQALLPLAPAPGRG</sequence>
<dbReference type="Pfam" id="PF24538">
    <property type="entry name" value="DUF7599"/>
    <property type="match status" value="1"/>
</dbReference>
<dbReference type="Pfam" id="PF04182">
    <property type="entry name" value="B-block_TFIIIC"/>
    <property type="match status" value="1"/>
</dbReference>
<evidence type="ECO:0000256" key="2">
    <source>
        <dbReference type="ARBA" id="ARBA00022553"/>
    </source>
</evidence>
<dbReference type="InterPro" id="IPR036390">
    <property type="entry name" value="WH_DNA-bd_sf"/>
</dbReference>
<dbReference type="InterPro" id="IPR056063">
    <property type="entry name" value="DUF7646"/>
</dbReference>
<dbReference type="STRING" id="554065.E1ZJI9"/>
<dbReference type="GeneID" id="17353383"/>
<dbReference type="GO" id="GO:0000127">
    <property type="term" value="C:transcription factor TFIIIC complex"/>
    <property type="evidence" value="ECO:0007669"/>
    <property type="project" value="InterPro"/>
</dbReference>
<evidence type="ECO:0000256" key="3">
    <source>
        <dbReference type="ARBA" id="ARBA00023125"/>
    </source>
</evidence>
<keyword evidence="13" id="KW-1185">Reference proteome</keyword>
<keyword evidence="4" id="KW-0804">Transcription</keyword>
<proteinExistence type="predicted"/>
<evidence type="ECO:0000256" key="4">
    <source>
        <dbReference type="ARBA" id="ARBA00023163"/>
    </source>
</evidence>
<feature type="region of interest" description="Disordered" evidence="6">
    <location>
        <begin position="308"/>
        <end position="332"/>
    </location>
</feature>
<feature type="region of interest" description="Disordered" evidence="6">
    <location>
        <begin position="1176"/>
        <end position="1236"/>
    </location>
</feature>
<protein>
    <submittedName>
        <fullName evidence="12">Uncharacterized protein</fullName>
    </submittedName>
</protein>
<dbReference type="KEGG" id="cvr:CHLNCDRAFT_136003"/>
<feature type="compositionally biased region" description="Low complexity" evidence="6">
    <location>
        <begin position="987"/>
        <end position="1004"/>
    </location>
</feature>
<dbReference type="SUPFAM" id="SSF46785">
    <property type="entry name" value="Winged helix' DNA-binding domain"/>
    <property type="match status" value="1"/>
</dbReference>
<dbReference type="InterPro" id="IPR056428">
    <property type="entry name" value="WH_GTF3C1"/>
</dbReference>
<evidence type="ECO:0000259" key="7">
    <source>
        <dbReference type="Pfam" id="PF04182"/>
    </source>
</evidence>
<feature type="region of interest" description="Disordered" evidence="6">
    <location>
        <begin position="734"/>
        <end position="776"/>
    </location>
</feature>
<keyword evidence="3" id="KW-0238">DNA-binding</keyword>
<feature type="domain" description="General transcription factor 3C polypeptide 1 winged-helix" evidence="8">
    <location>
        <begin position="1"/>
        <end position="107"/>
    </location>
</feature>
<dbReference type="GO" id="GO:0006384">
    <property type="term" value="P:transcription initiation at RNA polymerase III promoter"/>
    <property type="evidence" value="ECO:0007669"/>
    <property type="project" value="InterPro"/>
</dbReference>
<dbReference type="EMBL" id="GL433849">
    <property type="protein sequence ID" value="EFN54000.1"/>
    <property type="molecule type" value="Genomic_DNA"/>
</dbReference>
<dbReference type="GO" id="GO:0005634">
    <property type="term" value="C:nucleus"/>
    <property type="evidence" value="ECO:0007669"/>
    <property type="project" value="UniProtKB-SubCell"/>
</dbReference>
<evidence type="ECO:0000259" key="10">
    <source>
        <dbReference type="Pfam" id="PF24538"/>
    </source>
</evidence>
<feature type="domain" description="B-block binding subunit of TFIIIC" evidence="7">
    <location>
        <begin position="118"/>
        <end position="194"/>
    </location>
</feature>
<dbReference type="PANTHER" id="PTHR15180">
    <property type="entry name" value="GENERAL TRANSCRIPTION FACTOR 3C POLYPEPTIDE 1"/>
    <property type="match status" value="1"/>
</dbReference>
<dbReference type="RefSeq" id="XP_005846102.1">
    <property type="nucleotide sequence ID" value="XM_005846040.1"/>
</dbReference>
<dbReference type="FunCoup" id="E1ZJI9">
    <property type="interactions" value="235"/>
</dbReference>
<evidence type="ECO:0000256" key="6">
    <source>
        <dbReference type="SAM" id="MobiDB-lite"/>
    </source>
</evidence>
<dbReference type="InParanoid" id="E1ZJI9"/>
<dbReference type="InterPro" id="IPR007309">
    <property type="entry name" value="TFIIIC_Bblock-bd"/>
</dbReference>
<dbReference type="InterPro" id="IPR056467">
    <property type="entry name" value="eWH_GTF3C1"/>
</dbReference>
<feature type="region of interest" description="Disordered" evidence="6">
    <location>
        <begin position="1347"/>
        <end position="1416"/>
    </location>
</feature>
<evidence type="ECO:0000313" key="13">
    <source>
        <dbReference type="Proteomes" id="UP000008141"/>
    </source>
</evidence>
<dbReference type="InterPro" id="IPR036388">
    <property type="entry name" value="WH-like_DNA-bd_sf"/>
</dbReference>
<organism evidence="13">
    <name type="scientific">Chlorella variabilis</name>
    <name type="common">Green alga</name>
    <dbReference type="NCBI Taxonomy" id="554065"/>
    <lineage>
        <taxon>Eukaryota</taxon>
        <taxon>Viridiplantae</taxon>
        <taxon>Chlorophyta</taxon>
        <taxon>core chlorophytes</taxon>
        <taxon>Trebouxiophyceae</taxon>
        <taxon>Chlorellales</taxon>
        <taxon>Chlorellaceae</taxon>
        <taxon>Chlorella clade</taxon>
        <taxon>Chlorella</taxon>
    </lineage>
</organism>
<feature type="compositionally biased region" description="Low complexity" evidence="6">
    <location>
        <begin position="533"/>
        <end position="549"/>
    </location>
</feature>
<evidence type="ECO:0000256" key="5">
    <source>
        <dbReference type="ARBA" id="ARBA00023242"/>
    </source>
</evidence>
<keyword evidence="5" id="KW-0539">Nucleus</keyword>
<dbReference type="Pfam" id="PF23704">
    <property type="entry name" value="WHD_GTF3C1_N"/>
    <property type="match status" value="1"/>
</dbReference>
<name>E1ZJI9_CHLVA</name>
<feature type="compositionally biased region" description="Acidic residues" evidence="6">
    <location>
        <begin position="1217"/>
        <end position="1230"/>
    </location>
</feature>
<feature type="domain" description="DUF7599" evidence="10">
    <location>
        <begin position="231"/>
        <end position="314"/>
    </location>
</feature>
<feature type="region of interest" description="Disordered" evidence="6">
    <location>
        <begin position="1654"/>
        <end position="1685"/>
    </location>
</feature>
<dbReference type="InterPro" id="IPR056020">
    <property type="entry name" value="DUF7599"/>
</dbReference>
<keyword evidence="2" id="KW-0597">Phosphoprotein</keyword>
<comment type="subcellular location">
    <subcellularLocation>
        <location evidence="1">Nucleus</location>
    </subcellularLocation>
</comment>
<feature type="compositionally biased region" description="Gly residues" evidence="6">
    <location>
        <begin position="1757"/>
        <end position="1767"/>
    </location>
</feature>
<feature type="compositionally biased region" description="Low complexity" evidence="6">
    <location>
        <begin position="1654"/>
        <end position="1674"/>
    </location>
</feature>
<dbReference type="Pfam" id="PF24101">
    <property type="entry name" value="WHD_GTF3C1"/>
    <property type="match status" value="1"/>
</dbReference>
<dbReference type="InterPro" id="IPR044210">
    <property type="entry name" value="Tfc3-like"/>
</dbReference>
<feature type="region of interest" description="Disordered" evidence="6">
    <location>
        <begin position="987"/>
        <end position="1006"/>
    </location>
</feature>
<evidence type="ECO:0000259" key="11">
    <source>
        <dbReference type="Pfam" id="PF24657"/>
    </source>
</evidence>